<sequence>MHLFALASILALTPPVLGVPYVADQDYASVIDNIATFLAGSGGCAGTAKDGPGVSPGAVWLRTAFHDQSTFNPRGVSAATRGGGDGSIMNEFNRPDNLGLCALRIDAFAFNEVDSAINMTHADLFAIGALATVETCGGPNIRWFPERDDLPDLVDPDVVNPAGLLPSPHDSYEVVIRKFRRMGLSKVEILTVVTGSHTMGFAANPVLFFNSYSTAFEQFLNLTVSPLTHSLSHAVDPTLSTSATTNSSQFPFNRVTLKPLPPRPIAPGPATAASSLCPLGPPPIGE</sequence>
<evidence type="ECO:0000256" key="4">
    <source>
        <dbReference type="ARBA" id="ARBA00022617"/>
    </source>
</evidence>
<dbReference type="InterPro" id="IPR002207">
    <property type="entry name" value="Peroxidase_I"/>
</dbReference>
<organism evidence="8 9">
    <name type="scientific">Blyttiomyces helicus</name>
    <dbReference type="NCBI Taxonomy" id="388810"/>
    <lineage>
        <taxon>Eukaryota</taxon>
        <taxon>Fungi</taxon>
        <taxon>Fungi incertae sedis</taxon>
        <taxon>Chytridiomycota</taxon>
        <taxon>Chytridiomycota incertae sedis</taxon>
        <taxon>Chytridiomycetes</taxon>
        <taxon>Chytridiomycetes incertae sedis</taxon>
        <taxon>Blyttiomyces</taxon>
    </lineage>
</organism>
<dbReference type="GO" id="GO:0034599">
    <property type="term" value="P:cellular response to oxidative stress"/>
    <property type="evidence" value="ECO:0007669"/>
    <property type="project" value="InterPro"/>
</dbReference>
<dbReference type="OrthoDB" id="2114378at2759"/>
<accession>A0A4P9W0H8</accession>
<dbReference type="InterPro" id="IPR044831">
    <property type="entry name" value="Ccp1-like"/>
</dbReference>
<dbReference type="GO" id="GO:0046872">
    <property type="term" value="F:metal ion binding"/>
    <property type="evidence" value="ECO:0007669"/>
    <property type="project" value="UniProtKB-UniRule"/>
</dbReference>
<evidence type="ECO:0000256" key="3">
    <source>
        <dbReference type="ARBA" id="ARBA00022559"/>
    </source>
</evidence>
<dbReference type="InterPro" id="IPR010255">
    <property type="entry name" value="Haem_peroxidase_sf"/>
</dbReference>
<comment type="similarity">
    <text evidence="2">Belongs to the peroxidase family. Cytochrome c peroxidase subfamily.</text>
</comment>
<keyword evidence="9" id="KW-1185">Reference proteome</keyword>
<dbReference type="GO" id="GO:0004601">
    <property type="term" value="F:peroxidase activity"/>
    <property type="evidence" value="ECO:0007669"/>
    <property type="project" value="UniProtKB-KW"/>
</dbReference>
<keyword evidence="6" id="KW-0732">Signal</keyword>
<dbReference type="InterPro" id="IPR002016">
    <property type="entry name" value="Haem_peroxidase"/>
</dbReference>
<dbReference type="GO" id="GO:0042744">
    <property type="term" value="P:hydrogen peroxide catabolic process"/>
    <property type="evidence" value="ECO:0007669"/>
    <property type="project" value="TreeGrafter"/>
</dbReference>
<comment type="function">
    <text evidence="1">Destroys radicals which are normally produced within the cells and which are toxic to biological systems.</text>
</comment>
<evidence type="ECO:0000256" key="1">
    <source>
        <dbReference type="ARBA" id="ARBA00003917"/>
    </source>
</evidence>
<feature type="chain" id="PRO_5020828911" description="Peroxidase" evidence="6">
    <location>
        <begin position="19"/>
        <end position="286"/>
    </location>
</feature>
<evidence type="ECO:0000259" key="7">
    <source>
        <dbReference type="PROSITE" id="PS50873"/>
    </source>
</evidence>
<dbReference type="PROSITE" id="PS50873">
    <property type="entry name" value="PEROXIDASE_4"/>
    <property type="match status" value="1"/>
</dbReference>
<reference evidence="9" key="1">
    <citation type="journal article" date="2018" name="Nat. Microbiol.">
        <title>Leveraging single-cell genomics to expand the fungal tree of life.</title>
        <authorList>
            <person name="Ahrendt S.R."/>
            <person name="Quandt C.A."/>
            <person name="Ciobanu D."/>
            <person name="Clum A."/>
            <person name="Salamov A."/>
            <person name="Andreopoulos B."/>
            <person name="Cheng J.F."/>
            <person name="Woyke T."/>
            <person name="Pelin A."/>
            <person name="Henrissat B."/>
            <person name="Reynolds N.K."/>
            <person name="Benny G.L."/>
            <person name="Smith M.E."/>
            <person name="James T.Y."/>
            <person name="Grigoriev I.V."/>
        </authorList>
    </citation>
    <scope>NUCLEOTIDE SEQUENCE [LARGE SCALE GENOMIC DNA]</scope>
</reference>
<dbReference type="SUPFAM" id="SSF48113">
    <property type="entry name" value="Heme-dependent peroxidases"/>
    <property type="match status" value="1"/>
</dbReference>
<protein>
    <recommendedName>
        <fullName evidence="6">Peroxidase</fullName>
        <ecNumber evidence="6">1.11.1.-</ecNumber>
    </recommendedName>
</protein>
<evidence type="ECO:0000313" key="8">
    <source>
        <dbReference type="EMBL" id="RKO85629.1"/>
    </source>
</evidence>
<dbReference type="Pfam" id="PF00141">
    <property type="entry name" value="peroxidase"/>
    <property type="match status" value="1"/>
</dbReference>
<dbReference type="AlphaFoldDB" id="A0A4P9W0H8"/>
<keyword evidence="4" id="KW-0479">Metal-binding</keyword>
<keyword evidence="5 6" id="KW-0560">Oxidoreductase</keyword>
<evidence type="ECO:0000256" key="2">
    <source>
        <dbReference type="ARBA" id="ARBA00005997"/>
    </source>
</evidence>
<proteinExistence type="inferred from homology"/>
<dbReference type="PRINTS" id="PR00458">
    <property type="entry name" value="PEROXIDASE"/>
</dbReference>
<evidence type="ECO:0000256" key="6">
    <source>
        <dbReference type="RuleBase" id="RU363051"/>
    </source>
</evidence>
<dbReference type="EC" id="1.11.1.-" evidence="6"/>
<evidence type="ECO:0000256" key="5">
    <source>
        <dbReference type="ARBA" id="ARBA00023002"/>
    </source>
</evidence>
<dbReference type="PANTHER" id="PTHR31356:SF53">
    <property type="entry name" value="HEME PEROXIDASE"/>
    <property type="match status" value="1"/>
</dbReference>
<gene>
    <name evidence="8" type="ORF">BDK51DRAFT_32262</name>
</gene>
<keyword evidence="4" id="KW-0408">Iron</keyword>
<feature type="signal peptide" evidence="6">
    <location>
        <begin position="1"/>
        <end position="18"/>
    </location>
</feature>
<dbReference type="PANTHER" id="PTHR31356">
    <property type="entry name" value="THYLAKOID LUMENAL 29 KDA PROTEIN, CHLOROPLASTIC-RELATED"/>
    <property type="match status" value="1"/>
</dbReference>
<evidence type="ECO:0000313" key="9">
    <source>
        <dbReference type="Proteomes" id="UP000269721"/>
    </source>
</evidence>
<dbReference type="Gene3D" id="1.10.420.10">
    <property type="entry name" value="Peroxidase, domain 2"/>
    <property type="match status" value="1"/>
</dbReference>
<keyword evidence="4" id="KW-0349">Heme</keyword>
<keyword evidence="3 6" id="KW-0575">Peroxidase</keyword>
<dbReference type="Gene3D" id="1.10.520.10">
    <property type="match status" value="1"/>
</dbReference>
<dbReference type="Proteomes" id="UP000269721">
    <property type="component" value="Unassembled WGS sequence"/>
</dbReference>
<dbReference type="GO" id="GO:0000302">
    <property type="term" value="P:response to reactive oxygen species"/>
    <property type="evidence" value="ECO:0007669"/>
    <property type="project" value="TreeGrafter"/>
</dbReference>
<dbReference type="EMBL" id="KZ998902">
    <property type="protein sequence ID" value="RKO85629.1"/>
    <property type="molecule type" value="Genomic_DNA"/>
</dbReference>
<dbReference type="GO" id="GO:0020037">
    <property type="term" value="F:heme binding"/>
    <property type="evidence" value="ECO:0007669"/>
    <property type="project" value="UniProtKB-UniRule"/>
</dbReference>
<dbReference type="PRINTS" id="PR00459">
    <property type="entry name" value="ASPEROXIDASE"/>
</dbReference>
<feature type="domain" description="Plant heme peroxidase family profile" evidence="7">
    <location>
        <begin position="122"/>
        <end position="286"/>
    </location>
</feature>
<name>A0A4P9W0H8_9FUNG</name>